<dbReference type="InterPro" id="IPR011814">
    <property type="entry name" value="BioC"/>
</dbReference>
<keyword evidence="2 5" id="KW-0808">Transferase</keyword>
<dbReference type="PANTHER" id="PTHR13090:SF1">
    <property type="entry name" value="ARGININE-HYDROXYLASE NDUFAF5, MITOCHONDRIAL"/>
    <property type="match status" value="1"/>
</dbReference>
<dbReference type="Pfam" id="PF13649">
    <property type="entry name" value="Methyltransf_25"/>
    <property type="match status" value="1"/>
</dbReference>
<dbReference type="EC" id="2.1.1.197" evidence="5"/>
<comment type="catalytic activity">
    <reaction evidence="5">
        <text>malonyl-[ACP] + S-adenosyl-L-methionine = malonyl-[ACP] methyl ester + S-adenosyl-L-homocysteine</text>
        <dbReference type="Rhea" id="RHEA:17105"/>
        <dbReference type="Rhea" id="RHEA-COMP:9623"/>
        <dbReference type="Rhea" id="RHEA-COMP:9954"/>
        <dbReference type="ChEBI" id="CHEBI:57856"/>
        <dbReference type="ChEBI" id="CHEBI:59789"/>
        <dbReference type="ChEBI" id="CHEBI:78449"/>
        <dbReference type="ChEBI" id="CHEBI:78845"/>
        <dbReference type="EC" id="2.1.1.197"/>
    </reaction>
</comment>
<dbReference type="RefSeq" id="WP_085495892.1">
    <property type="nucleotide sequence ID" value="NZ_FXAZ01000004.1"/>
</dbReference>
<evidence type="ECO:0000313" key="7">
    <source>
        <dbReference type="EMBL" id="SMG51885.1"/>
    </source>
</evidence>
<evidence type="ECO:0000256" key="3">
    <source>
        <dbReference type="ARBA" id="ARBA00022691"/>
    </source>
</evidence>
<keyword evidence="3 5" id="KW-0949">S-adenosyl-L-methionine</keyword>
<comment type="similarity">
    <text evidence="5">Belongs to the methyltransferase superfamily.</text>
</comment>
<dbReference type="AlphaFoldDB" id="A0A1X7LDN9"/>
<dbReference type="GO" id="GO:0009102">
    <property type="term" value="P:biotin biosynthetic process"/>
    <property type="evidence" value="ECO:0007669"/>
    <property type="project" value="UniProtKB-UniRule"/>
</dbReference>
<evidence type="ECO:0000259" key="6">
    <source>
        <dbReference type="Pfam" id="PF13649"/>
    </source>
</evidence>
<organism evidence="7 8">
    <name type="scientific">Paenibacillus aquistagni</name>
    <dbReference type="NCBI Taxonomy" id="1852522"/>
    <lineage>
        <taxon>Bacteria</taxon>
        <taxon>Bacillati</taxon>
        <taxon>Bacillota</taxon>
        <taxon>Bacilli</taxon>
        <taxon>Bacillales</taxon>
        <taxon>Paenibacillaceae</taxon>
        <taxon>Paenibacillus</taxon>
    </lineage>
</organism>
<comment type="pathway">
    <text evidence="5">Cofactor biosynthesis; biotin biosynthesis.</text>
</comment>
<sequence length="312" mass="34963">MNLKQIDKRIVKKRFSRHAHEYDQYADVQCDMAAALLDDELVLERLKRWRENKQPIKILDIGCGTGLVTTLILEQLGEAHITLLDLSKEMLDEAEQKLVESGLSIPLHKIEADAEAWINSQTATFDMIVSNAALQWFHEPCRVLQHAAALLRPGGLLACSTFLPGTLYELHHSCSAADHLLGRSREERGQTYAELHTLTNAVSLAMNSRLAHKARVKRAACAAEPTSTVFGTEQMQVSSRALTLTYEYDSARQMMKHIRGVGASNALHDRTHMVTRSWIHEMLAYYEHTYPGSDGEGVQATYEVGLLSALNR</sequence>
<dbReference type="Gene3D" id="3.40.50.150">
    <property type="entry name" value="Vaccinia Virus protein VP39"/>
    <property type="match status" value="1"/>
</dbReference>
<dbReference type="GO" id="GO:0010340">
    <property type="term" value="F:carboxyl-O-methyltransferase activity"/>
    <property type="evidence" value="ECO:0007669"/>
    <property type="project" value="UniProtKB-UniRule"/>
</dbReference>
<name>A0A1X7LDN9_9BACL</name>
<dbReference type="OrthoDB" id="9760689at2"/>
<dbReference type="Proteomes" id="UP000193834">
    <property type="component" value="Unassembled WGS sequence"/>
</dbReference>
<dbReference type="InterPro" id="IPR050602">
    <property type="entry name" value="Malonyl-ACP_OMT"/>
</dbReference>
<keyword evidence="4 5" id="KW-0093">Biotin biosynthesis</keyword>
<dbReference type="InterPro" id="IPR029063">
    <property type="entry name" value="SAM-dependent_MTases_sf"/>
</dbReference>
<proteinExistence type="inferred from homology"/>
<accession>A0A1X7LDN9</accession>
<dbReference type="SUPFAM" id="SSF53335">
    <property type="entry name" value="S-adenosyl-L-methionine-dependent methyltransferases"/>
    <property type="match status" value="1"/>
</dbReference>
<dbReference type="HAMAP" id="MF_00835">
    <property type="entry name" value="BioC"/>
    <property type="match status" value="1"/>
</dbReference>
<reference evidence="7 8" key="1">
    <citation type="submission" date="2017-04" db="EMBL/GenBank/DDBJ databases">
        <authorList>
            <person name="Afonso C.L."/>
            <person name="Miller P.J."/>
            <person name="Scott M.A."/>
            <person name="Spackman E."/>
            <person name="Goraichik I."/>
            <person name="Dimitrov K.M."/>
            <person name="Suarez D.L."/>
            <person name="Swayne D.E."/>
        </authorList>
    </citation>
    <scope>NUCLEOTIDE SEQUENCE [LARGE SCALE GENOMIC DNA]</scope>
    <source>
        <strain evidence="7 8">11</strain>
    </source>
</reference>
<dbReference type="GO" id="GO:0032259">
    <property type="term" value="P:methylation"/>
    <property type="evidence" value="ECO:0007669"/>
    <property type="project" value="UniProtKB-KW"/>
</dbReference>
<evidence type="ECO:0000256" key="5">
    <source>
        <dbReference type="HAMAP-Rule" id="MF_00835"/>
    </source>
</evidence>
<dbReference type="GO" id="GO:0102130">
    <property type="term" value="F:malonyl-CoA methyltransferase activity"/>
    <property type="evidence" value="ECO:0007669"/>
    <property type="project" value="UniProtKB-EC"/>
</dbReference>
<comment type="function">
    <text evidence="5">Converts the free carboxyl group of a malonyl-thioester to its methyl ester by transfer of a methyl group from S-adenosyl-L-methionine (SAM). It allows to synthesize pimeloyl-ACP via the fatty acid synthetic pathway.</text>
</comment>
<keyword evidence="1 5" id="KW-0489">Methyltransferase</keyword>
<evidence type="ECO:0000256" key="2">
    <source>
        <dbReference type="ARBA" id="ARBA00022679"/>
    </source>
</evidence>
<dbReference type="EMBL" id="FXAZ01000004">
    <property type="protein sequence ID" value="SMG51885.1"/>
    <property type="molecule type" value="Genomic_DNA"/>
</dbReference>
<dbReference type="STRING" id="1852522.SAMN06295960_3314"/>
<protein>
    <recommendedName>
        <fullName evidence="5">Malonyl-[acyl-carrier protein] O-methyltransferase</fullName>
        <shortName evidence="5">Malonyl-ACP O-methyltransferase</shortName>
        <ecNumber evidence="5">2.1.1.197</ecNumber>
    </recommendedName>
    <alternativeName>
        <fullName evidence="5">Biotin synthesis protein BioC</fullName>
    </alternativeName>
</protein>
<dbReference type="PANTHER" id="PTHR13090">
    <property type="entry name" value="ARGININE-HYDROXYLASE NDUFAF5, MITOCHONDRIAL"/>
    <property type="match status" value="1"/>
</dbReference>
<dbReference type="CDD" id="cd02440">
    <property type="entry name" value="AdoMet_MTases"/>
    <property type="match status" value="1"/>
</dbReference>
<dbReference type="InterPro" id="IPR041698">
    <property type="entry name" value="Methyltransf_25"/>
</dbReference>
<dbReference type="UniPathway" id="UPA00078"/>
<evidence type="ECO:0000256" key="4">
    <source>
        <dbReference type="ARBA" id="ARBA00022756"/>
    </source>
</evidence>
<evidence type="ECO:0000256" key="1">
    <source>
        <dbReference type="ARBA" id="ARBA00022603"/>
    </source>
</evidence>
<keyword evidence="8" id="KW-1185">Reference proteome</keyword>
<feature type="domain" description="Methyltransferase" evidence="6">
    <location>
        <begin position="58"/>
        <end position="155"/>
    </location>
</feature>
<evidence type="ECO:0000313" key="8">
    <source>
        <dbReference type="Proteomes" id="UP000193834"/>
    </source>
</evidence>
<gene>
    <name evidence="5" type="primary">bioC</name>
    <name evidence="7" type="ORF">SAMN06295960_3314</name>
</gene>